<protein>
    <recommendedName>
        <fullName evidence="2">DUF4439 domain-containing protein</fullName>
    </recommendedName>
</protein>
<dbReference type="Gene3D" id="1.20.1260.10">
    <property type="match status" value="1"/>
</dbReference>
<feature type="compositionally biased region" description="Pro residues" evidence="1">
    <location>
        <begin position="174"/>
        <end position="186"/>
    </location>
</feature>
<dbReference type="InterPro" id="IPR012347">
    <property type="entry name" value="Ferritin-like"/>
</dbReference>
<reference evidence="3 4" key="1">
    <citation type="submission" date="2014-09" db="EMBL/GenBank/DDBJ databases">
        <title>Genome sequence of Sinomonas sp. MUSC 117.</title>
        <authorList>
            <person name="Lee L.-H."/>
        </authorList>
    </citation>
    <scope>NUCLEOTIDE SEQUENCE [LARGE SCALE GENOMIC DNA]</scope>
    <source>
        <strain evidence="3 4">MUSC 117</strain>
    </source>
</reference>
<evidence type="ECO:0000259" key="2">
    <source>
        <dbReference type="Pfam" id="PF14530"/>
    </source>
</evidence>
<feature type="compositionally biased region" description="Low complexity" evidence="1">
    <location>
        <begin position="187"/>
        <end position="197"/>
    </location>
</feature>
<feature type="region of interest" description="Disordered" evidence="1">
    <location>
        <begin position="160"/>
        <end position="197"/>
    </location>
</feature>
<sequence length="343" mass="32540">MALGSATLVAIHAPQPTSPSRSEIALRTAHEDALRIAGLAHNAAVGGANPGTQRALSTAGTVLDRQAAVLGGTPPQATPGAATPTGPAVVGTAPVSPTPTPPAVGVTASAGAGKVEAKDVAAALASSVQARLAALPDVDAPTATLLASVAAGQSVQLDAIDGATGNSSTGAVPSPGPTPTTGPTPSPSASGPCPSPTATASYGGSGFPGALAAAERAESAAVYLLETAIARTPAGSPDAAARSSALDAHRRQLASVDSLAAAACTALPPRDAGFAVPPGFASDPSAALKAVEGSSEEAWAQLVGAASGARRSVAAGGLMTAAHLAAAVSPSDATAFPGVPTAQ</sequence>
<feature type="region of interest" description="Disordered" evidence="1">
    <location>
        <begin position="70"/>
        <end position="104"/>
    </location>
</feature>
<organism evidence="3 4">
    <name type="scientific">Sinomonas humi</name>
    <dbReference type="NCBI Taxonomy" id="1338436"/>
    <lineage>
        <taxon>Bacteria</taxon>
        <taxon>Bacillati</taxon>
        <taxon>Actinomycetota</taxon>
        <taxon>Actinomycetes</taxon>
        <taxon>Micrococcales</taxon>
        <taxon>Micrococcaceae</taxon>
        <taxon>Sinomonas</taxon>
    </lineage>
</organism>
<gene>
    <name evidence="3" type="ORF">LK10_18805</name>
</gene>
<comment type="caution">
    <text evidence="3">The sequence shown here is derived from an EMBL/GenBank/DDBJ whole genome shotgun (WGS) entry which is preliminary data.</text>
</comment>
<keyword evidence="4" id="KW-1185">Reference proteome</keyword>
<dbReference type="Proteomes" id="UP000030982">
    <property type="component" value="Unassembled WGS sequence"/>
</dbReference>
<dbReference type="InterPro" id="IPR029447">
    <property type="entry name" value="DUF4439"/>
</dbReference>
<dbReference type="AlphaFoldDB" id="A0A0B2AB45"/>
<dbReference type="STRING" id="1338436.LK10_18805"/>
<dbReference type="InterPro" id="IPR009078">
    <property type="entry name" value="Ferritin-like_SF"/>
</dbReference>
<evidence type="ECO:0000256" key="1">
    <source>
        <dbReference type="SAM" id="MobiDB-lite"/>
    </source>
</evidence>
<evidence type="ECO:0000313" key="3">
    <source>
        <dbReference type="EMBL" id="KHL00822.1"/>
    </source>
</evidence>
<dbReference type="SUPFAM" id="SSF47240">
    <property type="entry name" value="Ferritin-like"/>
    <property type="match status" value="1"/>
</dbReference>
<feature type="compositionally biased region" description="Low complexity" evidence="1">
    <location>
        <begin position="71"/>
        <end position="95"/>
    </location>
</feature>
<proteinExistence type="predicted"/>
<dbReference type="Pfam" id="PF14530">
    <property type="entry name" value="DUF4439"/>
    <property type="match status" value="1"/>
</dbReference>
<name>A0A0B2AB45_9MICC</name>
<accession>A0A0B2AB45</accession>
<dbReference type="EMBL" id="JTDL01000147">
    <property type="protein sequence ID" value="KHL00822.1"/>
    <property type="molecule type" value="Genomic_DNA"/>
</dbReference>
<evidence type="ECO:0000313" key="4">
    <source>
        <dbReference type="Proteomes" id="UP000030982"/>
    </source>
</evidence>
<feature type="domain" description="DUF4439" evidence="2">
    <location>
        <begin position="210"/>
        <end position="340"/>
    </location>
</feature>